<proteinExistence type="predicted"/>
<dbReference type="SMART" id="SM00240">
    <property type="entry name" value="FHA"/>
    <property type="match status" value="1"/>
</dbReference>
<reference evidence="5" key="1">
    <citation type="submission" date="2016-10" db="EMBL/GenBank/DDBJ databases">
        <authorList>
            <person name="Varghese N."/>
            <person name="Submissions S."/>
        </authorList>
    </citation>
    <scope>NUCLEOTIDE SEQUENCE [LARGE SCALE GENOMIC DNA]</scope>
    <source>
        <strain evidence="5">PL19</strain>
    </source>
</reference>
<sequence>MGVHSDGDRDWIPVPLDGTAPRRAGPVLPSCPHCVGPLPFGLSACPSCGARADGGPRPGAARPAGGGLRLVFQGMGRHLDVERGETVFLGRSEDWAPRASGLLAEETTVSGRHACVEHAEDGTVWVTEVREGASNGTLVNGRVLVPGVRERLSEGDTVGLGPRVGFLVRGLAPRPGAAGEERPRDLGVPGGDQGAARSSGATHTTTHTTTHTHTESDSDGWIRF</sequence>
<dbReference type="EMBL" id="FOSG01000004">
    <property type="protein sequence ID" value="SFK21974.1"/>
    <property type="molecule type" value="Genomic_DNA"/>
</dbReference>
<gene>
    <name evidence="4" type="ORF">SAMN05192584_104293</name>
</gene>
<dbReference type="AlphaFoldDB" id="A0A1I3XR07"/>
<dbReference type="InterPro" id="IPR000253">
    <property type="entry name" value="FHA_dom"/>
</dbReference>
<organism evidence="4 5">
    <name type="scientific">Streptomyces pini</name>
    <dbReference type="NCBI Taxonomy" id="1520580"/>
    <lineage>
        <taxon>Bacteria</taxon>
        <taxon>Bacillati</taxon>
        <taxon>Actinomycetota</taxon>
        <taxon>Actinomycetes</taxon>
        <taxon>Kitasatosporales</taxon>
        <taxon>Streptomycetaceae</taxon>
        <taxon>Streptomyces</taxon>
    </lineage>
</organism>
<name>A0A1I3XR07_9ACTN</name>
<evidence type="ECO:0000256" key="2">
    <source>
        <dbReference type="SAM" id="MobiDB-lite"/>
    </source>
</evidence>
<evidence type="ECO:0000313" key="5">
    <source>
        <dbReference type="Proteomes" id="UP000198928"/>
    </source>
</evidence>
<dbReference type="CDD" id="cd00060">
    <property type="entry name" value="FHA"/>
    <property type="match status" value="1"/>
</dbReference>
<accession>A0A1I3XR07</accession>
<dbReference type="Proteomes" id="UP000198928">
    <property type="component" value="Unassembled WGS sequence"/>
</dbReference>
<dbReference type="RefSeq" id="WP_281253906.1">
    <property type="nucleotide sequence ID" value="NZ_FOSG01000004.1"/>
</dbReference>
<feature type="region of interest" description="Disordered" evidence="2">
    <location>
        <begin position="174"/>
        <end position="224"/>
    </location>
</feature>
<feature type="domain" description="FHA" evidence="3">
    <location>
        <begin position="87"/>
        <end position="144"/>
    </location>
</feature>
<evidence type="ECO:0000256" key="1">
    <source>
        <dbReference type="ARBA" id="ARBA00022553"/>
    </source>
</evidence>
<dbReference type="InterPro" id="IPR008984">
    <property type="entry name" value="SMAD_FHA_dom_sf"/>
</dbReference>
<evidence type="ECO:0000259" key="3">
    <source>
        <dbReference type="PROSITE" id="PS50006"/>
    </source>
</evidence>
<dbReference type="SUPFAM" id="SSF49879">
    <property type="entry name" value="SMAD/FHA domain"/>
    <property type="match status" value="1"/>
</dbReference>
<protein>
    <submittedName>
        <fullName evidence="4">Forkhead associated (FHA) domain, binds pSer, pThr, pTyr</fullName>
    </submittedName>
</protein>
<dbReference type="Gene3D" id="2.60.200.20">
    <property type="match status" value="1"/>
</dbReference>
<feature type="compositionally biased region" description="Low complexity" evidence="2">
    <location>
        <begin position="202"/>
        <end position="211"/>
    </location>
</feature>
<dbReference type="Pfam" id="PF00498">
    <property type="entry name" value="FHA"/>
    <property type="match status" value="1"/>
</dbReference>
<feature type="compositionally biased region" description="Basic and acidic residues" evidence="2">
    <location>
        <begin position="212"/>
        <end position="224"/>
    </location>
</feature>
<keyword evidence="5" id="KW-1185">Reference proteome</keyword>
<keyword evidence="1" id="KW-0597">Phosphoprotein</keyword>
<evidence type="ECO:0000313" key="4">
    <source>
        <dbReference type="EMBL" id="SFK21974.1"/>
    </source>
</evidence>
<dbReference type="PROSITE" id="PS50006">
    <property type="entry name" value="FHA_DOMAIN"/>
    <property type="match status" value="1"/>
</dbReference>